<keyword evidence="6" id="KW-1185">Reference proteome</keyword>
<proteinExistence type="predicted"/>
<dbReference type="InterPro" id="IPR050923">
    <property type="entry name" value="Cell_Proc_Reg/RNA_Proc"/>
</dbReference>
<protein>
    <submittedName>
        <fullName evidence="5">DUF6382 domain-containing protein</fullName>
    </submittedName>
</protein>
<accession>A0ABY8USN2</accession>
<evidence type="ECO:0000259" key="4">
    <source>
        <dbReference type="PROSITE" id="PS50006"/>
    </source>
</evidence>
<dbReference type="Pfam" id="PF19909">
    <property type="entry name" value="DUF6382"/>
    <property type="match status" value="1"/>
</dbReference>
<dbReference type="InterPro" id="IPR045962">
    <property type="entry name" value="DUF6382"/>
</dbReference>
<feature type="region of interest" description="Disordered" evidence="2">
    <location>
        <begin position="306"/>
        <end position="328"/>
    </location>
</feature>
<feature type="compositionally biased region" description="Basic and acidic residues" evidence="2">
    <location>
        <begin position="214"/>
        <end position="243"/>
    </location>
</feature>
<feature type="transmembrane region" description="Helical" evidence="3">
    <location>
        <begin position="252"/>
        <end position="270"/>
    </location>
</feature>
<dbReference type="SMART" id="SM00240">
    <property type="entry name" value="FHA"/>
    <property type="match status" value="1"/>
</dbReference>
<dbReference type="InterPro" id="IPR000253">
    <property type="entry name" value="FHA_dom"/>
</dbReference>
<dbReference type="PROSITE" id="PS50006">
    <property type="entry name" value="FHA_DOMAIN"/>
    <property type="match status" value="1"/>
</dbReference>
<evidence type="ECO:0000256" key="3">
    <source>
        <dbReference type="SAM" id="Phobius"/>
    </source>
</evidence>
<dbReference type="Gene3D" id="2.60.200.20">
    <property type="match status" value="1"/>
</dbReference>
<organism evidence="5 6">
    <name type="scientific">Pontibacillus chungwhensis</name>
    <dbReference type="NCBI Taxonomy" id="265426"/>
    <lineage>
        <taxon>Bacteria</taxon>
        <taxon>Bacillati</taxon>
        <taxon>Bacillota</taxon>
        <taxon>Bacilli</taxon>
        <taxon>Bacillales</taxon>
        <taxon>Bacillaceae</taxon>
        <taxon>Pontibacillus</taxon>
    </lineage>
</organism>
<dbReference type="PANTHER" id="PTHR23308">
    <property type="entry name" value="NUCLEAR INHIBITOR OF PROTEIN PHOSPHATASE-1"/>
    <property type="match status" value="1"/>
</dbReference>
<dbReference type="SUPFAM" id="SSF49879">
    <property type="entry name" value="SMAD/FHA domain"/>
    <property type="match status" value="1"/>
</dbReference>
<evidence type="ECO:0000313" key="6">
    <source>
        <dbReference type="Proteomes" id="UP001236652"/>
    </source>
</evidence>
<evidence type="ECO:0000256" key="2">
    <source>
        <dbReference type="SAM" id="MobiDB-lite"/>
    </source>
</evidence>
<dbReference type="Pfam" id="PF00498">
    <property type="entry name" value="FHA"/>
    <property type="match status" value="1"/>
</dbReference>
<dbReference type="Proteomes" id="UP001236652">
    <property type="component" value="Chromosome"/>
</dbReference>
<evidence type="ECO:0000313" key="5">
    <source>
        <dbReference type="EMBL" id="WIF96514.1"/>
    </source>
</evidence>
<feature type="transmembrane region" description="Helical" evidence="3">
    <location>
        <begin position="276"/>
        <end position="298"/>
    </location>
</feature>
<keyword evidence="1" id="KW-0175">Coiled coil</keyword>
<reference evidence="5 6" key="1">
    <citation type="submission" date="2023-05" db="EMBL/GenBank/DDBJ databases">
        <title>Comparative genomics reveals the evidence of polycyclic aromatic hydrocarbons degradation in moderately halophilic genus Pontibacillus.</title>
        <authorList>
            <person name="Yang H."/>
            <person name="Qian Z."/>
        </authorList>
    </citation>
    <scope>NUCLEOTIDE SEQUENCE [LARGE SCALE GENOMIC DNA]</scope>
    <source>
        <strain evidence="6">HN14</strain>
    </source>
</reference>
<sequence length="469" mass="54110">MNSTIFGYSFDFRQQNGLQLVCLGKEGRHLKEEDLNALQMKMMQSNTVPRLLPVKVDEMDLQLRLHYDLSSKRMLTPYLREKRLSWNDFAHLFIHIIEAIEASSLYMLNHNQFVLERDFIFIGRDVGDVYLTYLPMKELDREGDISDDLRSLLNELLEEYEHLQGEKQEEVSQYVASPSYNLQGLKELLMSMSVYHAFDEARAQESNHPLQDASMKDGEPMKPEDMNEVHTDRDKKEKGKKEASNVSDREKVYLFAGSALAIALFWKVYQSTGTSLWFYISTISTILIPILDGSYLAWRKGIFQRSKKTKNPKKPSELQNEEELSVPSIRETKSVSDERVEEEFQTNPLGEENGGSYAYQSIKGDIVPFLTVRRNNETESVNINRDHFVIGRHHEMVHHVEDVEGVSRVHAEFTKVGDHYGVKDLGSKNGTYVNENPLIPYKVYELKDNDKVIIGNSTLTFHHPEPAHV</sequence>
<feature type="region of interest" description="Disordered" evidence="2">
    <location>
        <begin position="205"/>
        <end position="243"/>
    </location>
</feature>
<dbReference type="RefSeq" id="WP_231416788.1">
    <property type="nucleotide sequence ID" value="NZ_CP126446.1"/>
</dbReference>
<keyword evidence="3" id="KW-0472">Membrane</keyword>
<dbReference type="InterPro" id="IPR008984">
    <property type="entry name" value="SMAD_FHA_dom_sf"/>
</dbReference>
<keyword evidence="3" id="KW-0812">Transmembrane</keyword>
<keyword evidence="3" id="KW-1133">Transmembrane helix</keyword>
<dbReference type="CDD" id="cd00060">
    <property type="entry name" value="FHA"/>
    <property type="match status" value="1"/>
</dbReference>
<gene>
    <name evidence="5" type="ORF">QNI29_12210</name>
</gene>
<name>A0ABY8USN2_9BACI</name>
<feature type="domain" description="FHA" evidence="4">
    <location>
        <begin position="388"/>
        <end position="438"/>
    </location>
</feature>
<feature type="coiled-coil region" evidence="1">
    <location>
        <begin position="146"/>
        <end position="173"/>
    </location>
</feature>
<evidence type="ECO:0000256" key="1">
    <source>
        <dbReference type="SAM" id="Coils"/>
    </source>
</evidence>
<dbReference type="EMBL" id="CP126446">
    <property type="protein sequence ID" value="WIF96514.1"/>
    <property type="molecule type" value="Genomic_DNA"/>
</dbReference>